<dbReference type="AlphaFoldDB" id="A0A1H1RHP3"/>
<reference evidence="2" key="1">
    <citation type="submission" date="2016-10" db="EMBL/GenBank/DDBJ databases">
        <authorList>
            <person name="Varghese N."/>
            <person name="Submissions S."/>
        </authorList>
    </citation>
    <scope>NUCLEOTIDE SEQUENCE [LARGE SCALE GENOMIC DNA]</scope>
    <source>
        <strain evidence="2">DSM 22965</strain>
    </source>
</reference>
<gene>
    <name evidence="1" type="ORF">SAMN04489719_2126</name>
</gene>
<proteinExistence type="predicted"/>
<name>A0A1H1RHP3_9MICO</name>
<sequence>MRIALFDGILETHLHSSLERALVRRGHEVFATGKIGHGFRFPHPVAERLNLERAVSETIAFAPEWVFVFRPASLPPHLLARLRDRGIKTVAWFSDDPVLFDLSYGPIVEQYDRVLHCGNEAVLGFYERFFGRPTGVNFPFWTDHEAFPRVWRSEAEESRAMFLGNVQDAVRRRRYFDLARFGDDIRIHGKTGSDYWKRAAGYLDSDAEVVVAGARTTWAINIPQFFKDHQGLETWFPGLDRLGFFEYPSRVVQYMAMGIPTVSIIPSAPAFETYPEMLVVEDVEAAIDVVRGHSWSEPELRELSDRVTRRFRRHFSADARAQALEAFLSDDDSWQDLDAAERARWFTRFDGERSGLAPTADPERHEDASYIHAPSAPSERRVVVVTDRPPQPTDRAAVLVDSLKALGRAVTIVTATDEHRALDTVVSARDASDAIVLVCSNRLKLSGQYSRQLSDVRSTSVLVLDGQFEVNRASAAMTRNFDVLAFSDPLTLSRFRDAGFERAISLPHVIAPTFVEAVAKQRPAARASLRLSASANVEEAMSPGFSVDLADAGIALESWESLRELPLAELARAVTSETAFISPAGTRSKPVFDSLFHHAWFAAEHVFLPRLNDLTEYPHLADTSVLIGDPGELGRKSWRLLHSPRWSRTLRDASTKWRSRFVGTDAVRDFLHRVERQPAIDHAQLSSNTGLLDQGSALTTSLWALAGDARALKIRIAARERYFAEPQLEVRVRAEGKHVWSARVGTGTSFAVAIRDSVDPRSVEVQVRYTGRSRNVSVAESHRIRITSSATDAPQLPRVRSGSDVTVVEIVQPGA</sequence>
<evidence type="ECO:0000313" key="2">
    <source>
        <dbReference type="Proteomes" id="UP000199649"/>
    </source>
</evidence>
<accession>A0A1H1RHP3</accession>
<dbReference type="EMBL" id="LT629734">
    <property type="protein sequence ID" value="SDS35327.1"/>
    <property type="molecule type" value="Genomic_DNA"/>
</dbReference>
<dbReference type="STRING" id="684552.SAMN04489719_2126"/>
<protein>
    <recommendedName>
        <fullName evidence="3">Glycosyl transferases group 1</fullName>
    </recommendedName>
</protein>
<organism evidence="1 2">
    <name type="scientific">Agrococcus carbonis</name>
    <dbReference type="NCBI Taxonomy" id="684552"/>
    <lineage>
        <taxon>Bacteria</taxon>
        <taxon>Bacillati</taxon>
        <taxon>Actinomycetota</taxon>
        <taxon>Actinomycetes</taxon>
        <taxon>Micrococcales</taxon>
        <taxon>Microbacteriaceae</taxon>
        <taxon>Agrococcus</taxon>
    </lineage>
</organism>
<evidence type="ECO:0000313" key="1">
    <source>
        <dbReference type="EMBL" id="SDS35327.1"/>
    </source>
</evidence>
<keyword evidence="2" id="KW-1185">Reference proteome</keyword>
<evidence type="ECO:0008006" key="3">
    <source>
        <dbReference type="Google" id="ProtNLM"/>
    </source>
</evidence>
<dbReference type="Proteomes" id="UP000199649">
    <property type="component" value="Chromosome I"/>
</dbReference>